<feature type="region of interest" description="Disordered" evidence="1">
    <location>
        <begin position="362"/>
        <end position="382"/>
    </location>
</feature>
<organism evidence="2 3">
    <name type="scientific">Roseofilum acuticapitatum BLCC-M154</name>
    <dbReference type="NCBI Taxonomy" id="3022444"/>
    <lineage>
        <taxon>Bacteria</taxon>
        <taxon>Bacillati</taxon>
        <taxon>Cyanobacteriota</taxon>
        <taxon>Cyanophyceae</taxon>
        <taxon>Desertifilales</taxon>
        <taxon>Desertifilaceae</taxon>
        <taxon>Roseofilum</taxon>
        <taxon>Roseofilum acuticapitatum</taxon>
    </lineage>
</organism>
<evidence type="ECO:0000256" key="1">
    <source>
        <dbReference type="SAM" id="MobiDB-lite"/>
    </source>
</evidence>
<dbReference type="CDD" id="cd01127">
    <property type="entry name" value="TrwB_TraG_TraD_VirD4"/>
    <property type="match status" value="1"/>
</dbReference>
<dbReference type="Proteomes" id="UP001235303">
    <property type="component" value="Unassembled WGS sequence"/>
</dbReference>
<dbReference type="Gene3D" id="3.40.50.300">
    <property type="entry name" value="P-loop containing nucleotide triphosphate hydrolases"/>
    <property type="match status" value="1"/>
</dbReference>
<gene>
    <name evidence="2" type="ORF">PMG71_09560</name>
</gene>
<sequence>MNKISLGLLAAGALLALTAWQGWSQQQWINQQNRAIAISTASTPRQHNSPLWPLLGIGGLTSLAMGAIGLRNSGLPEPPTGAAKPLPAMGFNGVPVAQSGGGDRVAQIHPITMGKNHNSISTNWLDKFLNSHCHLAINGVTNSGKTTLAEHALSIWNPSEVWVIDPKYNAVDPSWSYIPRCADIESVMESLSQLEKRLRARQQNEEPHTDLAVVIDELDWIALTYKSKAIDSIRKLYKVGRSLGFRVLLCGQSPYAKTLDGSDWKNFNRVILGNEAVAFCSNPQFPYEKEKYYQKCLDLHQDKKRFGLWIPVSGDPFVREVPVINPPVQARFSETDDSSPEPSEPSSHKWLNQLLDKEHSDFEPAEPWQPRDPLAPSEPSPESIGKAIELHRFSYSQTKIIEVVWGAKKGGNQAYQVARQHLQTIMQNLGVN</sequence>
<proteinExistence type="predicted"/>
<name>A0ABT7ASW7_9CYAN</name>
<dbReference type="RefSeq" id="WP_283753429.1">
    <property type="nucleotide sequence ID" value="NZ_JAQOSP010000065.1"/>
</dbReference>
<evidence type="ECO:0000313" key="2">
    <source>
        <dbReference type="EMBL" id="MDJ1169672.1"/>
    </source>
</evidence>
<keyword evidence="3" id="KW-1185">Reference proteome</keyword>
<accession>A0ABT7ASW7</accession>
<dbReference type="InterPro" id="IPR027417">
    <property type="entry name" value="P-loop_NTPase"/>
</dbReference>
<dbReference type="EMBL" id="JAQOSP010000065">
    <property type="protein sequence ID" value="MDJ1169672.1"/>
    <property type="molecule type" value="Genomic_DNA"/>
</dbReference>
<comment type="caution">
    <text evidence="2">The sequence shown here is derived from an EMBL/GenBank/DDBJ whole genome shotgun (WGS) entry which is preliminary data.</text>
</comment>
<evidence type="ECO:0008006" key="4">
    <source>
        <dbReference type="Google" id="ProtNLM"/>
    </source>
</evidence>
<reference evidence="2 3" key="1">
    <citation type="submission" date="2023-01" db="EMBL/GenBank/DDBJ databases">
        <title>Novel diversity within Roseofilum (Cyanobacteria; Desertifilaceae) from marine benthic mats with descriptions of four novel species.</title>
        <authorList>
            <person name="Wang Y."/>
            <person name="Berthold D.E."/>
            <person name="Hu J."/>
            <person name="Lefler F.W."/>
            <person name="Laughinghouse H.D. IV."/>
        </authorList>
    </citation>
    <scope>NUCLEOTIDE SEQUENCE [LARGE SCALE GENOMIC DNA]</scope>
    <source>
        <strain evidence="2 3">BLCC-M154</strain>
    </source>
</reference>
<protein>
    <recommendedName>
        <fullName evidence="4">AAA+ ATPase domain-containing protein</fullName>
    </recommendedName>
</protein>
<dbReference type="SUPFAM" id="SSF52540">
    <property type="entry name" value="P-loop containing nucleoside triphosphate hydrolases"/>
    <property type="match status" value="1"/>
</dbReference>
<evidence type="ECO:0000313" key="3">
    <source>
        <dbReference type="Proteomes" id="UP001235303"/>
    </source>
</evidence>